<name>A0A2I0I3Z8_PUNGR</name>
<organism evidence="1 2">
    <name type="scientific">Punica granatum</name>
    <name type="common">Pomegranate</name>
    <dbReference type="NCBI Taxonomy" id="22663"/>
    <lineage>
        <taxon>Eukaryota</taxon>
        <taxon>Viridiplantae</taxon>
        <taxon>Streptophyta</taxon>
        <taxon>Embryophyta</taxon>
        <taxon>Tracheophyta</taxon>
        <taxon>Spermatophyta</taxon>
        <taxon>Magnoliopsida</taxon>
        <taxon>eudicotyledons</taxon>
        <taxon>Gunneridae</taxon>
        <taxon>Pentapetalae</taxon>
        <taxon>rosids</taxon>
        <taxon>malvids</taxon>
        <taxon>Myrtales</taxon>
        <taxon>Lythraceae</taxon>
        <taxon>Punica</taxon>
    </lineage>
</organism>
<accession>A0A2I0I3Z8</accession>
<dbReference type="AlphaFoldDB" id="A0A2I0I3Z8"/>
<dbReference type="EMBL" id="PGOL01004039">
    <property type="protein sequence ID" value="PKI38692.1"/>
    <property type="molecule type" value="Genomic_DNA"/>
</dbReference>
<evidence type="ECO:0000313" key="2">
    <source>
        <dbReference type="Proteomes" id="UP000233551"/>
    </source>
</evidence>
<proteinExistence type="predicted"/>
<evidence type="ECO:0000313" key="1">
    <source>
        <dbReference type="EMBL" id="PKI38692.1"/>
    </source>
</evidence>
<dbReference type="Proteomes" id="UP000233551">
    <property type="component" value="Unassembled WGS sequence"/>
</dbReference>
<keyword evidence="2" id="KW-1185">Reference proteome</keyword>
<reference evidence="1 2" key="1">
    <citation type="submission" date="2017-11" db="EMBL/GenBank/DDBJ databases">
        <title>De-novo sequencing of pomegranate (Punica granatum L.) genome.</title>
        <authorList>
            <person name="Akparov Z."/>
            <person name="Amiraslanov A."/>
            <person name="Hajiyeva S."/>
            <person name="Abbasov M."/>
            <person name="Kaur K."/>
            <person name="Hamwieh A."/>
            <person name="Solovyev V."/>
            <person name="Salamov A."/>
            <person name="Braich B."/>
            <person name="Kosarev P."/>
            <person name="Mahmoud A."/>
            <person name="Hajiyev E."/>
            <person name="Babayeva S."/>
            <person name="Izzatullayeva V."/>
            <person name="Mammadov A."/>
            <person name="Mammadov A."/>
            <person name="Sharifova S."/>
            <person name="Ojaghi J."/>
            <person name="Eynullazada K."/>
            <person name="Bayramov B."/>
            <person name="Abdulazimova A."/>
            <person name="Shahmuradov I."/>
        </authorList>
    </citation>
    <scope>NUCLEOTIDE SEQUENCE [LARGE SCALE GENOMIC DNA]</scope>
    <source>
        <strain evidence="2">cv. AG2017</strain>
        <tissue evidence="1">Leaf</tissue>
    </source>
</reference>
<protein>
    <submittedName>
        <fullName evidence="1">Uncharacterized protein</fullName>
    </submittedName>
</protein>
<comment type="caution">
    <text evidence="1">The sequence shown here is derived from an EMBL/GenBank/DDBJ whole genome shotgun (WGS) entry which is preliminary data.</text>
</comment>
<gene>
    <name evidence="1" type="ORF">CRG98_040929</name>
</gene>
<sequence>MELFFHGTLSTPMLEIFQISGKAIFLHDHNLNAAMLERSQATGGQLKRQSEVEQHHGALLINKQELCSLDGIPLSENKQRWIDQCNGFVRRSASNLSRSEVQRKGMKLILYQVMSKSN</sequence>